<comment type="caution">
    <text evidence="1">The sequence shown here is derived from an EMBL/GenBank/DDBJ whole genome shotgun (WGS) entry which is preliminary data.</text>
</comment>
<keyword evidence="1" id="KW-0547">Nucleotide-binding</keyword>
<evidence type="ECO:0000313" key="2">
    <source>
        <dbReference type="Proteomes" id="UP001140066"/>
    </source>
</evidence>
<dbReference type="EMBL" id="JANBUK010000023">
    <property type="protein sequence ID" value="KAJ2792500.1"/>
    <property type="molecule type" value="Genomic_DNA"/>
</dbReference>
<keyword evidence="1" id="KW-0378">Hydrolase</keyword>
<keyword evidence="1" id="KW-0067">ATP-binding</keyword>
<reference evidence="1" key="1">
    <citation type="submission" date="2022-07" db="EMBL/GenBank/DDBJ databases">
        <title>Phylogenomic reconstructions and comparative analyses of Kickxellomycotina fungi.</title>
        <authorList>
            <person name="Reynolds N.K."/>
            <person name="Stajich J.E."/>
            <person name="Barry K."/>
            <person name="Grigoriev I.V."/>
            <person name="Crous P."/>
            <person name="Smith M.E."/>
        </authorList>
    </citation>
    <scope>NUCLEOTIDE SEQUENCE</scope>
    <source>
        <strain evidence="1">BCRC 34191</strain>
    </source>
</reference>
<dbReference type="Proteomes" id="UP001140066">
    <property type="component" value="Unassembled WGS sequence"/>
</dbReference>
<keyword evidence="2" id="KW-1185">Reference proteome</keyword>
<proteinExistence type="predicted"/>
<name>A0ACC1KPP5_9FUNG</name>
<protein>
    <submittedName>
        <fullName evidence="1">ATP-dependent DNA helicase Snf21</fullName>
    </submittedName>
</protein>
<evidence type="ECO:0000313" key="1">
    <source>
        <dbReference type="EMBL" id="KAJ2792500.1"/>
    </source>
</evidence>
<feature type="non-terminal residue" evidence="1">
    <location>
        <position position="579"/>
    </location>
</feature>
<sequence>MHAQTPPAMEADMPPGTTETPEASLHGLSREKVREVIMEVQALRLRGATEQNSKDLARLMDFLRSLTDNRAQAQLPPPATVASSDADHHNLQATIPMVVASGSSSPAASVGAPQTELAVAVALPLPAEGDTSAALPAFSSDNIAQLRKQVHAFRMVSRNMPLPPQLRQELWASNIPDSEKRLLDAPPTGLGTPAGNVAEAVFSATQPQSLPLPQSSAPGTGQAQLVLPPLPPSLNFVSPHLLLKDKLVAAGDQAARLQRLLVPSITPSGLDVRAMAQEREQRREARIEYRMSELGALPTTISDEQLDVGGAPGQKYLRPGLLSGGDSSARLKALIEFKALALRHKQRELRTDVVRSITRASQLGVAGDRTALRRMKKQSLREARLTEKMERQQRQERERREQDQHKQQLQAIVNHGAGLVAWHRSQQQRMGRLGRSVLAFHSKAEIEEQKRMERVARERVQALKAGDEEAYLRLVDKEKDTRISHLISQTDQYLNTLIEAVRRQQQTMASQDAAQLSAGEGGPSWLADNVEMDADEAAAAQSRDYYSVAHRVVESISEQPRILIGGSLKEYQLRGLEWM</sequence>
<organism evidence="1 2">
    <name type="scientific">Coemansia linderi</name>
    <dbReference type="NCBI Taxonomy" id="2663919"/>
    <lineage>
        <taxon>Eukaryota</taxon>
        <taxon>Fungi</taxon>
        <taxon>Fungi incertae sedis</taxon>
        <taxon>Zoopagomycota</taxon>
        <taxon>Kickxellomycotina</taxon>
        <taxon>Kickxellomycetes</taxon>
        <taxon>Kickxellales</taxon>
        <taxon>Kickxellaceae</taxon>
        <taxon>Coemansia</taxon>
    </lineage>
</organism>
<gene>
    <name evidence="1" type="primary">snf21_2</name>
    <name evidence="1" type="ORF">GGI18_000369</name>
</gene>
<keyword evidence="1" id="KW-0347">Helicase</keyword>
<accession>A0ACC1KPP5</accession>